<dbReference type="EMBL" id="CP026115">
    <property type="protein sequence ID" value="QHG64137.1"/>
    <property type="molecule type" value="Genomic_DNA"/>
</dbReference>
<sequence length="179" mass="20004">MKAIRLTLISHGMTRAQKLGQLHQADDSILPLEGLPPVLLPDVQVLTAPERRAVETAAWFSPQAKVELALADCDLGLWKGLTLKQLQQERPAEIDAWIRDPFSAPHGGESFAQLRQRMAGWLEAFTLQGDWMVFTHPLVMRAVLMNVLGCSPAAADRIDIMPLSRLHLSFSGHWRLRLT</sequence>
<evidence type="ECO:0000313" key="2">
    <source>
        <dbReference type="Proteomes" id="UP000464480"/>
    </source>
</evidence>
<name>A0A6I6XJY2_PSEPU</name>
<gene>
    <name evidence="1" type="ORF">C2H86_06805</name>
</gene>
<protein>
    <submittedName>
        <fullName evidence="1">Histidine phosphatase family protein</fullName>
    </submittedName>
</protein>
<dbReference type="SUPFAM" id="SSF53254">
    <property type="entry name" value="Phosphoglycerate mutase-like"/>
    <property type="match status" value="1"/>
</dbReference>
<accession>A0A6I6XJY2</accession>
<dbReference type="AlphaFoldDB" id="A0A6I6XJY2"/>
<dbReference type="Gene3D" id="3.40.50.1240">
    <property type="entry name" value="Phosphoglycerate mutase-like"/>
    <property type="match status" value="1"/>
</dbReference>
<dbReference type="RefSeq" id="WP_159409556.1">
    <property type="nucleotide sequence ID" value="NZ_CP026115.2"/>
</dbReference>
<reference evidence="1 2" key="1">
    <citation type="submission" date="2020-02" db="EMBL/GenBank/DDBJ databases">
        <title>Pseudomonas Putida W5 Complete Genome Assembly.</title>
        <authorList>
            <person name="Yuan Z.-C."/>
            <person name="Shaw G.A."/>
            <person name="Cusano A.D."/>
            <person name="Caddey B.J."/>
            <person name="Weselowski B.J."/>
        </authorList>
    </citation>
    <scope>NUCLEOTIDE SEQUENCE [LARGE SCALE GENOMIC DNA]</scope>
    <source>
        <strain evidence="1 2">W5</strain>
    </source>
</reference>
<dbReference type="InterPro" id="IPR013078">
    <property type="entry name" value="His_Pase_superF_clade-1"/>
</dbReference>
<evidence type="ECO:0000313" key="1">
    <source>
        <dbReference type="EMBL" id="QHG64137.1"/>
    </source>
</evidence>
<dbReference type="SMART" id="SM00855">
    <property type="entry name" value="PGAM"/>
    <property type="match status" value="1"/>
</dbReference>
<dbReference type="Pfam" id="PF00300">
    <property type="entry name" value="His_Phos_1"/>
    <property type="match status" value="1"/>
</dbReference>
<dbReference type="InterPro" id="IPR029033">
    <property type="entry name" value="His_PPase_superfam"/>
</dbReference>
<dbReference type="Proteomes" id="UP000464480">
    <property type="component" value="Chromosome"/>
</dbReference>
<organism evidence="1 2">
    <name type="scientific">Pseudomonas putida</name>
    <name type="common">Arthrobacter siderocapsulatus</name>
    <dbReference type="NCBI Taxonomy" id="303"/>
    <lineage>
        <taxon>Bacteria</taxon>
        <taxon>Pseudomonadati</taxon>
        <taxon>Pseudomonadota</taxon>
        <taxon>Gammaproteobacteria</taxon>
        <taxon>Pseudomonadales</taxon>
        <taxon>Pseudomonadaceae</taxon>
        <taxon>Pseudomonas</taxon>
    </lineage>
</organism>
<proteinExistence type="predicted"/>